<proteinExistence type="predicted"/>
<sequence>MSLMTRALRGIFMTVKMKKEYLQLEWQCQTWRFKSSGKSNIKIRTKDHAFDDYMEVCKKVRKVLKFQSMILAQPEQSICVARLDTLGRRLGLKMYESGHFVLKFPHIFEIFEHPVQRLLWCRLTPKAMVQIEEERAALIEQEKESVIRLQKLIMMAAGGRIRLEHIYHARKDLGLPDDLEVSIILKYPQYFRLTCPDQGDKDGLMKYVELVERDPGLAVCAIEKVREKEYRGRGSKREEDTRFSFFISFPPCFKISRAYRVFVIKWQRLPYWSPYEDISRHDLRTLEAQRRLQKRVIATLHEFLTLTVEKHITLEKIAHFRECFYLPNKLKDFLLQHQGIFYISTRGNQGKLHTIFLREAYSKGELIAPNPLYLARRKLVQLILLSPRKVTLDPSLTYYKNNDRDDEKMMREYIESSHNFDEDFLSKDISNLDQNDSERPRQTSLGLGRRNALEANVGYMNNMDIQSCDSSREEADTTRRNP</sequence>
<dbReference type="EMBL" id="JAHRHJ020000010">
    <property type="protein sequence ID" value="KAH9297034.1"/>
    <property type="molecule type" value="Genomic_DNA"/>
</dbReference>
<accession>A0AA38CG78</accession>
<protein>
    <recommendedName>
        <fullName evidence="2">PORR domain-containing protein</fullName>
    </recommendedName>
</protein>
<organism evidence="3 4">
    <name type="scientific">Taxus chinensis</name>
    <name type="common">Chinese yew</name>
    <name type="synonym">Taxus wallichiana var. chinensis</name>
    <dbReference type="NCBI Taxonomy" id="29808"/>
    <lineage>
        <taxon>Eukaryota</taxon>
        <taxon>Viridiplantae</taxon>
        <taxon>Streptophyta</taxon>
        <taxon>Embryophyta</taxon>
        <taxon>Tracheophyta</taxon>
        <taxon>Spermatophyta</taxon>
        <taxon>Pinopsida</taxon>
        <taxon>Pinidae</taxon>
        <taxon>Conifers II</taxon>
        <taxon>Cupressales</taxon>
        <taxon>Taxaceae</taxon>
        <taxon>Taxus</taxon>
    </lineage>
</organism>
<gene>
    <name evidence="3" type="ORF">KI387_028716</name>
</gene>
<dbReference type="InterPro" id="IPR021099">
    <property type="entry name" value="PORR_domain"/>
</dbReference>
<dbReference type="Proteomes" id="UP000824469">
    <property type="component" value="Unassembled WGS sequence"/>
</dbReference>
<feature type="region of interest" description="Disordered" evidence="1">
    <location>
        <begin position="463"/>
        <end position="482"/>
    </location>
</feature>
<evidence type="ECO:0000259" key="2">
    <source>
        <dbReference type="Pfam" id="PF11955"/>
    </source>
</evidence>
<dbReference type="OMA" id="PPGFKIS"/>
<evidence type="ECO:0000256" key="1">
    <source>
        <dbReference type="SAM" id="MobiDB-lite"/>
    </source>
</evidence>
<dbReference type="GO" id="GO:0003723">
    <property type="term" value="F:RNA binding"/>
    <property type="evidence" value="ECO:0007669"/>
    <property type="project" value="InterPro"/>
</dbReference>
<feature type="compositionally biased region" description="Basic and acidic residues" evidence="1">
    <location>
        <begin position="470"/>
        <end position="482"/>
    </location>
</feature>
<keyword evidence="4" id="KW-1185">Reference proteome</keyword>
<dbReference type="AlphaFoldDB" id="A0AA38CG78"/>
<feature type="domain" description="PORR" evidence="2">
    <location>
        <begin position="46"/>
        <end position="386"/>
    </location>
</feature>
<reference evidence="3 4" key="1">
    <citation type="journal article" date="2021" name="Nat. Plants">
        <title>The Taxus genome provides insights into paclitaxel biosynthesis.</title>
        <authorList>
            <person name="Xiong X."/>
            <person name="Gou J."/>
            <person name="Liao Q."/>
            <person name="Li Y."/>
            <person name="Zhou Q."/>
            <person name="Bi G."/>
            <person name="Li C."/>
            <person name="Du R."/>
            <person name="Wang X."/>
            <person name="Sun T."/>
            <person name="Guo L."/>
            <person name="Liang H."/>
            <person name="Lu P."/>
            <person name="Wu Y."/>
            <person name="Zhang Z."/>
            <person name="Ro D.K."/>
            <person name="Shang Y."/>
            <person name="Huang S."/>
            <person name="Yan J."/>
        </authorList>
    </citation>
    <scope>NUCLEOTIDE SEQUENCE [LARGE SCALE GENOMIC DNA]</scope>
    <source>
        <strain evidence="3">Ta-2019</strain>
    </source>
</reference>
<dbReference type="Pfam" id="PF11955">
    <property type="entry name" value="PORR"/>
    <property type="match status" value="1"/>
</dbReference>
<evidence type="ECO:0000313" key="4">
    <source>
        <dbReference type="Proteomes" id="UP000824469"/>
    </source>
</evidence>
<dbReference type="PANTHER" id="PTHR31476">
    <property type="entry name" value="PROTEIN WHAT'S THIS FACTOR 1 HOMOLOG, CHLOROPLASTIC"/>
    <property type="match status" value="1"/>
</dbReference>
<dbReference type="PANTHER" id="PTHR31476:SF9">
    <property type="entry name" value="PROTEIN ROOT PRIMORDIUM DEFECTIVE 1"/>
    <property type="match status" value="1"/>
</dbReference>
<comment type="caution">
    <text evidence="3">The sequence shown here is derived from an EMBL/GenBank/DDBJ whole genome shotgun (WGS) entry which is preliminary data.</text>
</comment>
<dbReference type="InterPro" id="IPR045040">
    <property type="entry name" value="PORR_fam"/>
</dbReference>
<name>A0AA38CG78_TAXCH</name>
<evidence type="ECO:0000313" key="3">
    <source>
        <dbReference type="EMBL" id="KAH9297034.1"/>
    </source>
</evidence>